<gene>
    <name evidence="3" type="ORF">A4D02_27725</name>
</gene>
<organism evidence="3 4">
    <name type="scientific">Niastella koreensis</name>
    <dbReference type="NCBI Taxonomy" id="354356"/>
    <lineage>
        <taxon>Bacteria</taxon>
        <taxon>Pseudomonadati</taxon>
        <taxon>Bacteroidota</taxon>
        <taxon>Chitinophagia</taxon>
        <taxon>Chitinophagales</taxon>
        <taxon>Chitinophagaceae</taxon>
        <taxon>Niastella</taxon>
    </lineage>
</organism>
<evidence type="ECO:0000259" key="2">
    <source>
        <dbReference type="PROSITE" id="PS50110"/>
    </source>
</evidence>
<dbReference type="InterPro" id="IPR011006">
    <property type="entry name" value="CheY-like_superfamily"/>
</dbReference>
<evidence type="ECO:0000313" key="3">
    <source>
        <dbReference type="EMBL" id="OQP49869.1"/>
    </source>
</evidence>
<dbReference type="Proteomes" id="UP000192277">
    <property type="component" value="Unassembled WGS sequence"/>
</dbReference>
<accession>A0ABX3NZ12</accession>
<keyword evidence="1" id="KW-0597">Phosphoprotein</keyword>
<proteinExistence type="predicted"/>
<sequence>MFYCYPAERAYFYSMQSISISIIEDNTAVRKGLERIIQETDGFPLLSSYENAEDAIRELPAIQPDIVIMDIQLPGASGIDCVR</sequence>
<reference evidence="3 4" key="1">
    <citation type="submission" date="2016-04" db="EMBL/GenBank/DDBJ databases">
        <authorList>
            <person name="Chen L."/>
            <person name="Zhuang W."/>
            <person name="Wang G."/>
        </authorList>
    </citation>
    <scope>NUCLEOTIDE SEQUENCE [LARGE SCALE GENOMIC DNA]</scope>
    <source>
        <strain evidence="4">GR20</strain>
    </source>
</reference>
<evidence type="ECO:0000256" key="1">
    <source>
        <dbReference type="PROSITE-ProRule" id="PRU00169"/>
    </source>
</evidence>
<keyword evidence="4" id="KW-1185">Reference proteome</keyword>
<feature type="modified residue" description="4-aspartylphosphate" evidence="1">
    <location>
        <position position="70"/>
    </location>
</feature>
<name>A0ABX3NZ12_9BACT</name>
<dbReference type="EMBL" id="LWBO01000009">
    <property type="protein sequence ID" value="OQP49869.1"/>
    <property type="molecule type" value="Genomic_DNA"/>
</dbReference>
<feature type="domain" description="Response regulatory" evidence="2">
    <location>
        <begin position="19"/>
        <end position="83"/>
    </location>
</feature>
<dbReference type="PROSITE" id="PS50110">
    <property type="entry name" value="RESPONSE_REGULATORY"/>
    <property type="match status" value="1"/>
</dbReference>
<dbReference type="Pfam" id="PF00072">
    <property type="entry name" value="Response_reg"/>
    <property type="match status" value="1"/>
</dbReference>
<comment type="caution">
    <text evidence="3">The sequence shown here is derived from an EMBL/GenBank/DDBJ whole genome shotgun (WGS) entry which is preliminary data.</text>
</comment>
<dbReference type="SUPFAM" id="SSF52172">
    <property type="entry name" value="CheY-like"/>
    <property type="match status" value="1"/>
</dbReference>
<protein>
    <recommendedName>
        <fullName evidence="2">Response regulatory domain-containing protein</fullName>
    </recommendedName>
</protein>
<dbReference type="Gene3D" id="3.40.50.2300">
    <property type="match status" value="1"/>
</dbReference>
<evidence type="ECO:0000313" key="4">
    <source>
        <dbReference type="Proteomes" id="UP000192277"/>
    </source>
</evidence>
<dbReference type="InterPro" id="IPR001789">
    <property type="entry name" value="Sig_transdc_resp-reg_receiver"/>
</dbReference>